<proteinExistence type="predicted"/>
<evidence type="ECO:0000313" key="3">
    <source>
        <dbReference type="Proteomes" id="UP001054821"/>
    </source>
</evidence>
<comment type="caution">
    <text evidence="2">The sequence shown here is derived from an EMBL/GenBank/DDBJ whole genome shotgun (WGS) entry which is preliminary data.</text>
</comment>
<dbReference type="Pfam" id="PF03101">
    <property type="entry name" value="FAR1"/>
    <property type="match status" value="1"/>
</dbReference>
<evidence type="ECO:0000313" key="2">
    <source>
        <dbReference type="EMBL" id="KAI5352023.1"/>
    </source>
</evidence>
<dbReference type="Proteomes" id="UP001054821">
    <property type="component" value="Chromosome 1"/>
</dbReference>
<dbReference type="PANTHER" id="PTHR46328:SF38">
    <property type="entry name" value="FAR1 DNA-BINDING DOMAIN PROTEIN"/>
    <property type="match status" value="1"/>
</dbReference>
<accession>A0AAD5F3Q7</accession>
<protein>
    <recommendedName>
        <fullName evidence="1">FAR1 domain-containing protein</fullName>
    </recommendedName>
</protein>
<gene>
    <name evidence="2" type="ORF">L3X38_004914</name>
</gene>
<sequence length="117" mass="13651">MGSPQKRLGTYEFMEDTNENNSDLVFNPQVEDKHEPKIGQEFESLQDVYNLYKNYAKQEGFSVRSYCQQKSKTSSEILRKEYVCYKEGVYSKEVSNGSERRRGVVRSRCKAKIAVMK</sequence>
<dbReference type="EMBL" id="JAJFAZ020000001">
    <property type="protein sequence ID" value="KAI5352023.1"/>
    <property type="molecule type" value="Genomic_DNA"/>
</dbReference>
<feature type="domain" description="FAR1" evidence="1">
    <location>
        <begin position="51"/>
        <end position="115"/>
    </location>
</feature>
<name>A0AAD5F3Q7_PRUDU</name>
<dbReference type="PANTHER" id="PTHR46328">
    <property type="entry name" value="FAR-RED IMPAIRED RESPONSIVE (FAR1) FAMILY PROTEIN-RELATED"/>
    <property type="match status" value="1"/>
</dbReference>
<evidence type="ECO:0000259" key="1">
    <source>
        <dbReference type="Pfam" id="PF03101"/>
    </source>
</evidence>
<keyword evidence="3" id="KW-1185">Reference proteome</keyword>
<dbReference type="InterPro" id="IPR004330">
    <property type="entry name" value="FAR1_DNA_bnd_dom"/>
</dbReference>
<dbReference type="AlphaFoldDB" id="A0AAD5F3Q7"/>
<reference evidence="2 3" key="1">
    <citation type="journal article" date="2022" name="G3 (Bethesda)">
        <title>Whole-genome sequence and methylome profiling of the almond [Prunus dulcis (Mill.) D.A. Webb] cultivar 'Nonpareil'.</title>
        <authorList>
            <person name="D'Amico-Willman K.M."/>
            <person name="Ouma W.Z."/>
            <person name="Meulia T."/>
            <person name="Sideli G.M."/>
            <person name="Gradziel T.M."/>
            <person name="Fresnedo-Ramirez J."/>
        </authorList>
    </citation>
    <scope>NUCLEOTIDE SEQUENCE [LARGE SCALE GENOMIC DNA]</scope>
    <source>
        <strain evidence="2">Clone GOH B32 T37-40</strain>
    </source>
</reference>
<organism evidence="2 3">
    <name type="scientific">Prunus dulcis</name>
    <name type="common">Almond</name>
    <name type="synonym">Amygdalus dulcis</name>
    <dbReference type="NCBI Taxonomy" id="3755"/>
    <lineage>
        <taxon>Eukaryota</taxon>
        <taxon>Viridiplantae</taxon>
        <taxon>Streptophyta</taxon>
        <taxon>Embryophyta</taxon>
        <taxon>Tracheophyta</taxon>
        <taxon>Spermatophyta</taxon>
        <taxon>Magnoliopsida</taxon>
        <taxon>eudicotyledons</taxon>
        <taxon>Gunneridae</taxon>
        <taxon>Pentapetalae</taxon>
        <taxon>rosids</taxon>
        <taxon>fabids</taxon>
        <taxon>Rosales</taxon>
        <taxon>Rosaceae</taxon>
        <taxon>Amygdaloideae</taxon>
        <taxon>Amygdaleae</taxon>
        <taxon>Prunus</taxon>
    </lineage>
</organism>